<dbReference type="Pfam" id="PF00589">
    <property type="entry name" value="Phage_integrase"/>
    <property type="match status" value="1"/>
</dbReference>
<evidence type="ECO:0000256" key="3">
    <source>
        <dbReference type="ARBA" id="ARBA00023125"/>
    </source>
</evidence>
<dbReference type="GO" id="GO:0015074">
    <property type="term" value="P:DNA integration"/>
    <property type="evidence" value="ECO:0007669"/>
    <property type="project" value="UniProtKB-KW"/>
</dbReference>
<evidence type="ECO:0000313" key="6">
    <source>
        <dbReference type="EMBL" id="VWD45754.1"/>
    </source>
</evidence>
<dbReference type="Gene3D" id="1.10.150.130">
    <property type="match status" value="1"/>
</dbReference>
<protein>
    <submittedName>
        <fullName evidence="6">Integrase</fullName>
    </submittedName>
</protein>
<dbReference type="Gene3D" id="1.10.443.10">
    <property type="entry name" value="Intergrase catalytic core"/>
    <property type="match status" value="1"/>
</dbReference>
<proteinExistence type="inferred from homology"/>
<accession>A0A6P3AFM2</accession>
<dbReference type="InterPro" id="IPR011010">
    <property type="entry name" value="DNA_brk_join_enz"/>
</dbReference>
<dbReference type="InterPro" id="IPR002104">
    <property type="entry name" value="Integrase_catalytic"/>
</dbReference>
<evidence type="ECO:0000259" key="5">
    <source>
        <dbReference type="PROSITE" id="PS51898"/>
    </source>
</evidence>
<keyword evidence="4" id="KW-0233">DNA recombination</keyword>
<dbReference type="InterPro" id="IPR010998">
    <property type="entry name" value="Integrase_recombinase_N"/>
</dbReference>
<dbReference type="PANTHER" id="PTHR30349:SF64">
    <property type="entry name" value="PROPHAGE INTEGRASE INTD-RELATED"/>
    <property type="match status" value="1"/>
</dbReference>
<gene>
    <name evidence="6" type="ORF">BLA18109_07743</name>
</gene>
<dbReference type="EMBL" id="CABVQH010000046">
    <property type="protein sequence ID" value="VWD45754.1"/>
    <property type="molecule type" value="Genomic_DNA"/>
</dbReference>
<evidence type="ECO:0000256" key="2">
    <source>
        <dbReference type="ARBA" id="ARBA00022908"/>
    </source>
</evidence>
<feature type="domain" description="Tyr recombinase" evidence="5">
    <location>
        <begin position="172"/>
        <end position="345"/>
    </location>
</feature>
<dbReference type="RefSeq" id="WP_174955138.1">
    <property type="nucleotide sequence ID" value="NZ_CABVQH010000046.1"/>
</dbReference>
<dbReference type="CDD" id="cd00796">
    <property type="entry name" value="INT_Rci_Hp1_C"/>
    <property type="match status" value="1"/>
</dbReference>
<evidence type="ECO:0000313" key="7">
    <source>
        <dbReference type="Proteomes" id="UP000494260"/>
    </source>
</evidence>
<dbReference type="SUPFAM" id="SSF56349">
    <property type="entry name" value="DNA breaking-rejoining enzymes"/>
    <property type="match status" value="1"/>
</dbReference>
<dbReference type="GO" id="GO:0006310">
    <property type="term" value="P:DNA recombination"/>
    <property type="evidence" value="ECO:0007669"/>
    <property type="project" value="UniProtKB-KW"/>
</dbReference>
<name>A0A6P3AFM2_BURL3</name>
<evidence type="ECO:0000256" key="1">
    <source>
        <dbReference type="ARBA" id="ARBA00008857"/>
    </source>
</evidence>
<reference evidence="6 7" key="1">
    <citation type="submission" date="2019-09" db="EMBL/GenBank/DDBJ databases">
        <authorList>
            <person name="Depoorter E."/>
        </authorList>
    </citation>
    <scope>NUCLEOTIDE SEQUENCE [LARGE SCALE GENOMIC DNA]</scope>
    <source>
        <strain evidence="6">R-18109</strain>
    </source>
</reference>
<dbReference type="PANTHER" id="PTHR30349">
    <property type="entry name" value="PHAGE INTEGRASE-RELATED"/>
    <property type="match status" value="1"/>
</dbReference>
<keyword evidence="2" id="KW-0229">DNA integration</keyword>
<dbReference type="GO" id="GO:0003677">
    <property type="term" value="F:DNA binding"/>
    <property type="evidence" value="ECO:0007669"/>
    <property type="project" value="UniProtKB-KW"/>
</dbReference>
<dbReference type="PROSITE" id="PS51898">
    <property type="entry name" value="TYR_RECOMBINASE"/>
    <property type="match status" value="1"/>
</dbReference>
<dbReference type="InterPro" id="IPR050090">
    <property type="entry name" value="Tyrosine_recombinase_XerCD"/>
</dbReference>
<organism evidence="6 7">
    <name type="scientific">Burkholderia lata (strain ATCC 17760 / DSM 23089 / LMG 22485 / NCIMB 9086 / R18194 / 383)</name>
    <dbReference type="NCBI Taxonomy" id="482957"/>
    <lineage>
        <taxon>Bacteria</taxon>
        <taxon>Pseudomonadati</taxon>
        <taxon>Pseudomonadota</taxon>
        <taxon>Betaproteobacteria</taxon>
        <taxon>Burkholderiales</taxon>
        <taxon>Burkholderiaceae</taxon>
        <taxon>Burkholderia</taxon>
        <taxon>Burkholderia cepacia complex</taxon>
    </lineage>
</organism>
<dbReference type="Proteomes" id="UP000494260">
    <property type="component" value="Unassembled WGS sequence"/>
</dbReference>
<comment type="similarity">
    <text evidence="1">Belongs to the 'phage' integrase family.</text>
</comment>
<dbReference type="AlphaFoldDB" id="A0A6P3AFM2"/>
<dbReference type="InterPro" id="IPR013762">
    <property type="entry name" value="Integrase-like_cat_sf"/>
</dbReference>
<keyword evidence="3" id="KW-0238">DNA-binding</keyword>
<evidence type="ECO:0000256" key="4">
    <source>
        <dbReference type="ARBA" id="ARBA00023172"/>
    </source>
</evidence>
<sequence length="373" mass="42201">MSLYKRKTSPNWQYKLYPPGGGTPVQGSTGTRDKARAQEFHDRLKVDLWNQARLGTKPRHSWNDAVVRYVGERANLASLETSKIHLRWLDRHLSGVALADIDRTCVDAIAQAKRQEPRTVRTRHGIVETDRAVSDGTVRRVIGVLKSVLNAAVEWEWLARAPVTKRAKIVSKRIRWLTPAEAEQLLAELPAHLADMARFSLETGLRRANVTGLRWSQVDLARRVAWIHPDQAKARKAITVPLSDTAIAVLRRQRANPRAPECADSVFTYRGRPVYQTATAAWTKALQRAGLSDFRWHDLRHTWASWHVQRGTPLQVLKELGGWETMEMVQRYAHLSADHLAQWVTPLTAEPVPVPVPAAIQLQRDSATKGENR</sequence>